<dbReference type="HAMAP" id="MF_00246">
    <property type="entry name" value="Galactokinase"/>
    <property type="match status" value="1"/>
</dbReference>
<dbReference type="GO" id="GO:0006012">
    <property type="term" value="P:galactose metabolic process"/>
    <property type="evidence" value="ECO:0007669"/>
    <property type="project" value="UniProtKB-UniRule"/>
</dbReference>
<comment type="caution">
    <text evidence="11">Lacks conserved residue(s) required for the propagation of feature annotation.</text>
</comment>
<feature type="domain" description="Galactokinase N-terminal" evidence="15">
    <location>
        <begin position="10"/>
        <end position="57"/>
    </location>
</feature>
<evidence type="ECO:0000256" key="1">
    <source>
        <dbReference type="ARBA" id="ARBA00006566"/>
    </source>
</evidence>
<evidence type="ECO:0000256" key="7">
    <source>
        <dbReference type="ARBA" id="ARBA00022840"/>
    </source>
</evidence>
<dbReference type="PANTHER" id="PTHR10457:SF7">
    <property type="entry name" value="GALACTOKINASE-RELATED"/>
    <property type="match status" value="1"/>
</dbReference>
<keyword evidence="7 11" id="KW-0067">ATP-binding</keyword>
<feature type="binding site" evidence="11">
    <location>
        <position position="67"/>
    </location>
    <ligand>
        <name>ATP</name>
        <dbReference type="ChEBI" id="CHEBI:30616"/>
    </ligand>
</feature>
<keyword evidence="5 11" id="KW-0547">Nucleotide-binding</keyword>
<dbReference type="EC" id="2.7.1.6" evidence="11 12"/>
<dbReference type="GO" id="GO:0005829">
    <property type="term" value="C:cytosol"/>
    <property type="evidence" value="ECO:0007669"/>
    <property type="project" value="TreeGrafter"/>
</dbReference>
<reference evidence="16 17" key="1">
    <citation type="submission" date="2019-11" db="EMBL/GenBank/DDBJ databases">
        <title>The genome sequence of Methylocystis heyeri.</title>
        <authorList>
            <person name="Oshkin I.Y."/>
            <person name="Miroshnikov K."/>
            <person name="Dedysh S.N."/>
        </authorList>
    </citation>
    <scope>NUCLEOTIDE SEQUENCE [LARGE SCALE GENOMIC DNA]</scope>
    <source>
        <strain evidence="16 17">H2</strain>
    </source>
</reference>
<name>A0A6B8KD56_9HYPH</name>
<gene>
    <name evidence="11 16" type="primary">galK</name>
    <name evidence="16" type="ORF">H2LOC_001125</name>
</gene>
<comment type="function">
    <text evidence="11">Catalyzes the transfer of the gamma-phosphate of ATP to D-galactose to form alpha-D-galactose-1-phosphate (Gal-1-P).</text>
</comment>
<organism evidence="16 17">
    <name type="scientific">Methylocystis heyeri</name>
    <dbReference type="NCBI Taxonomy" id="391905"/>
    <lineage>
        <taxon>Bacteria</taxon>
        <taxon>Pseudomonadati</taxon>
        <taxon>Pseudomonadota</taxon>
        <taxon>Alphaproteobacteria</taxon>
        <taxon>Hyphomicrobiales</taxon>
        <taxon>Methylocystaceae</taxon>
        <taxon>Methylocystis</taxon>
    </lineage>
</organism>
<dbReference type="Pfam" id="PF00288">
    <property type="entry name" value="GHMP_kinases_N"/>
    <property type="match status" value="1"/>
</dbReference>
<feature type="domain" description="GHMP kinase N-terminal" evidence="13">
    <location>
        <begin position="92"/>
        <end position="177"/>
    </location>
</feature>
<evidence type="ECO:0000259" key="13">
    <source>
        <dbReference type="Pfam" id="PF00288"/>
    </source>
</evidence>
<evidence type="ECO:0000259" key="14">
    <source>
        <dbReference type="Pfam" id="PF08544"/>
    </source>
</evidence>
<dbReference type="SUPFAM" id="SSF55060">
    <property type="entry name" value="GHMP Kinase, C-terminal domain"/>
    <property type="match status" value="1"/>
</dbReference>
<evidence type="ECO:0000256" key="3">
    <source>
        <dbReference type="ARBA" id="ARBA00022679"/>
    </source>
</evidence>
<evidence type="ECO:0000256" key="2">
    <source>
        <dbReference type="ARBA" id="ARBA00022490"/>
    </source>
</evidence>
<dbReference type="GO" id="GO:0004335">
    <property type="term" value="F:galactokinase activity"/>
    <property type="evidence" value="ECO:0007669"/>
    <property type="project" value="UniProtKB-UniRule"/>
</dbReference>
<dbReference type="OrthoDB" id="250531at2"/>
<proteinExistence type="inferred from homology"/>
<dbReference type="InterPro" id="IPR019539">
    <property type="entry name" value="GalKase_N"/>
</dbReference>
<keyword evidence="3 11" id="KW-0808">Transferase</keyword>
<protein>
    <recommendedName>
        <fullName evidence="11 12">Galactokinase</fullName>
        <ecNumber evidence="11 12">2.7.1.6</ecNumber>
    </recommendedName>
    <alternativeName>
        <fullName evidence="11">Galactose kinase</fullName>
    </alternativeName>
</protein>
<dbReference type="InterPro" id="IPR000705">
    <property type="entry name" value="Galactokinase"/>
</dbReference>
<feature type="site" description="Transition state stabilizer" evidence="11">
    <location>
        <position position="27"/>
    </location>
</feature>
<feature type="binding site" evidence="11">
    <location>
        <begin position="33"/>
        <end position="36"/>
    </location>
    <ligand>
        <name>substrate</name>
    </ligand>
</feature>
<dbReference type="GO" id="GO:0000287">
    <property type="term" value="F:magnesium ion binding"/>
    <property type="evidence" value="ECO:0007669"/>
    <property type="project" value="UniProtKB-UniRule"/>
</dbReference>
<comment type="subcellular location">
    <subcellularLocation>
        <location evidence="11">Cytoplasm</location>
    </subcellularLocation>
</comment>
<evidence type="ECO:0000313" key="17">
    <source>
        <dbReference type="Proteomes" id="UP000309061"/>
    </source>
</evidence>
<evidence type="ECO:0000313" key="16">
    <source>
        <dbReference type="EMBL" id="QGM44410.1"/>
    </source>
</evidence>
<keyword evidence="9 11" id="KW-0299">Galactose metabolism</keyword>
<dbReference type="KEGG" id="mhey:H2LOC_001125"/>
<dbReference type="InterPro" id="IPR036554">
    <property type="entry name" value="GHMP_kinase_C_sf"/>
</dbReference>
<feature type="active site" description="Proton acceptor" evidence="11">
    <location>
        <position position="170"/>
    </location>
</feature>
<feature type="binding site" evidence="11">
    <location>
        <position position="126"/>
    </location>
    <ligand>
        <name>Mg(2+)</name>
        <dbReference type="ChEBI" id="CHEBI:18420"/>
    </ligand>
</feature>
<evidence type="ECO:0000256" key="5">
    <source>
        <dbReference type="ARBA" id="ARBA00022741"/>
    </source>
</evidence>
<dbReference type="FunFam" id="3.30.230.10:FF:000017">
    <property type="entry name" value="Galactokinase"/>
    <property type="match status" value="1"/>
</dbReference>
<evidence type="ECO:0000256" key="6">
    <source>
        <dbReference type="ARBA" id="ARBA00022777"/>
    </source>
</evidence>
<keyword evidence="2 11" id="KW-0963">Cytoplasm</keyword>
<dbReference type="PANTHER" id="PTHR10457">
    <property type="entry name" value="MEVALONATE KINASE/GALACTOKINASE"/>
    <property type="match status" value="1"/>
</dbReference>
<dbReference type="InterPro" id="IPR019741">
    <property type="entry name" value="Galactokinase_CS"/>
</dbReference>
<evidence type="ECO:0000256" key="8">
    <source>
        <dbReference type="ARBA" id="ARBA00022842"/>
    </source>
</evidence>
<feature type="domain" description="GHMP kinase C-terminal" evidence="14">
    <location>
        <begin position="280"/>
        <end position="358"/>
    </location>
</feature>
<keyword evidence="10 11" id="KW-0119">Carbohydrate metabolism</keyword>
<evidence type="ECO:0000256" key="4">
    <source>
        <dbReference type="ARBA" id="ARBA00022723"/>
    </source>
</evidence>
<evidence type="ECO:0000256" key="12">
    <source>
        <dbReference type="NCBIfam" id="TIGR00131"/>
    </source>
</evidence>
<dbReference type="InterPro" id="IPR006206">
    <property type="entry name" value="Mevalonate/galactokinase"/>
</dbReference>
<dbReference type="Pfam" id="PF10509">
    <property type="entry name" value="GalKase_gal_bdg"/>
    <property type="match status" value="1"/>
</dbReference>
<evidence type="ECO:0000256" key="9">
    <source>
        <dbReference type="ARBA" id="ARBA00023144"/>
    </source>
</evidence>
<dbReference type="EMBL" id="CP046052">
    <property type="protein sequence ID" value="QGM44410.1"/>
    <property type="molecule type" value="Genomic_DNA"/>
</dbReference>
<dbReference type="FunFam" id="3.30.70.890:FF:000001">
    <property type="entry name" value="Galactokinase"/>
    <property type="match status" value="1"/>
</dbReference>
<dbReference type="InterPro" id="IPR022963">
    <property type="entry name" value="Galactokinase_bac"/>
</dbReference>
<dbReference type="UniPathway" id="UPA00214"/>
<feature type="binding site" evidence="11">
    <location>
        <position position="158"/>
    </location>
    <ligand>
        <name>Mg(2+)</name>
        <dbReference type="ChEBI" id="CHEBI:18420"/>
    </ligand>
</feature>
<accession>A0A6B8KD56</accession>
<keyword evidence="17" id="KW-1185">Reference proteome</keyword>
<dbReference type="Gene3D" id="3.30.70.890">
    <property type="entry name" value="GHMP kinase, C-terminal domain"/>
    <property type="match status" value="1"/>
</dbReference>
<keyword evidence="8 11" id="KW-0460">Magnesium</keyword>
<dbReference type="PROSITE" id="PS00106">
    <property type="entry name" value="GALACTOKINASE"/>
    <property type="match status" value="1"/>
</dbReference>
<dbReference type="PRINTS" id="PR00473">
    <property type="entry name" value="GALCTOKINASE"/>
</dbReference>
<dbReference type="InterPro" id="IPR006204">
    <property type="entry name" value="GHMP_kinase_N_dom"/>
</dbReference>
<comment type="similarity">
    <text evidence="1 11">Belongs to the GHMP kinase family. GalK subfamily.</text>
</comment>
<evidence type="ECO:0000256" key="11">
    <source>
        <dbReference type="HAMAP-Rule" id="MF_00246"/>
    </source>
</evidence>
<keyword evidence="6 11" id="KW-0418">Kinase</keyword>
<dbReference type="NCBIfam" id="TIGR00131">
    <property type="entry name" value="gal_kin"/>
    <property type="match status" value="1"/>
</dbReference>
<dbReference type="Pfam" id="PF08544">
    <property type="entry name" value="GHMP_kinases_C"/>
    <property type="match status" value="1"/>
</dbReference>
<dbReference type="InterPro" id="IPR014721">
    <property type="entry name" value="Ribsml_uS5_D2-typ_fold_subgr"/>
</dbReference>
<dbReference type="InterPro" id="IPR013750">
    <property type="entry name" value="GHMP_kinase_C_dom"/>
</dbReference>
<evidence type="ECO:0000259" key="15">
    <source>
        <dbReference type="Pfam" id="PF10509"/>
    </source>
</evidence>
<dbReference type="Proteomes" id="UP000309061">
    <property type="component" value="Chromosome"/>
</dbReference>
<feature type="binding site" evidence="11">
    <location>
        <position position="219"/>
    </location>
    <ligand>
        <name>substrate</name>
    </ligand>
</feature>
<dbReference type="AlphaFoldDB" id="A0A6B8KD56"/>
<keyword evidence="4 11" id="KW-0479">Metal-binding</keyword>
<dbReference type="Gene3D" id="3.30.230.10">
    <property type="match status" value="1"/>
</dbReference>
<dbReference type="InterPro" id="IPR020568">
    <property type="entry name" value="Ribosomal_Su5_D2-typ_SF"/>
</dbReference>
<dbReference type="PIRSF" id="PIRSF000530">
    <property type="entry name" value="Galactokinase"/>
    <property type="match status" value="1"/>
</dbReference>
<dbReference type="SUPFAM" id="SSF54211">
    <property type="entry name" value="Ribosomal protein S5 domain 2-like"/>
    <property type="match status" value="1"/>
</dbReference>
<dbReference type="GO" id="GO:0005524">
    <property type="term" value="F:ATP binding"/>
    <property type="evidence" value="ECO:0007669"/>
    <property type="project" value="UniProtKB-UniRule"/>
</dbReference>
<dbReference type="PRINTS" id="PR00959">
    <property type="entry name" value="MEVGALKINASE"/>
</dbReference>
<comment type="pathway">
    <text evidence="11">Carbohydrate metabolism; galactose metabolism.</text>
</comment>
<comment type="catalytic activity">
    <reaction evidence="11">
        <text>alpha-D-galactose + ATP = alpha-D-galactose 1-phosphate + ADP + H(+)</text>
        <dbReference type="Rhea" id="RHEA:13553"/>
        <dbReference type="ChEBI" id="CHEBI:15378"/>
        <dbReference type="ChEBI" id="CHEBI:28061"/>
        <dbReference type="ChEBI" id="CHEBI:30616"/>
        <dbReference type="ChEBI" id="CHEBI:58336"/>
        <dbReference type="ChEBI" id="CHEBI:456216"/>
        <dbReference type="EC" id="2.7.1.6"/>
    </reaction>
</comment>
<dbReference type="RefSeq" id="WP_136494714.1">
    <property type="nucleotide sequence ID" value="NZ_CP046052.1"/>
</dbReference>
<evidence type="ECO:0000256" key="10">
    <source>
        <dbReference type="ARBA" id="ARBA00023277"/>
    </source>
</evidence>
<sequence length="387" mass="41371">MKMAVELASAFQRRFGAAPRIIRAPGRVNVIGEHTDYNDGFVLPAAIELATYAAIAPRPDRRLVVHSIAFAETLELDLDDPAPIALGNWGDYIRGVVTELQKLERIGGANIMLGGDLPFGAGLSASAALEVAVGFALSLNSGAPVDRTQLALLCQRAENDFVGLQCGIMDQFISCCGREGSALLLDCRRLEARPAPIGADARLVICDTTIRHQLASSAYNERREECRQAVSILSSVIPGVTALRDVTVQQFERHEALLPEPIRRRARHVVTENERTLQAAAALEAGDMEECGRLMNQSHRSLAEDYEVSCPEADVMVRLAQAVSGVFGARMTGGGFGGCVVSLVRAGEVERFIGSVGEGYRSATGLEPRIFCSAPSAGVGEISIEAP</sequence>